<feature type="compositionally biased region" description="Acidic residues" evidence="1">
    <location>
        <begin position="11"/>
        <end position="21"/>
    </location>
</feature>
<feature type="compositionally biased region" description="Polar residues" evidence="1">
    <location>
        <begin position="26"/>
        <end position="40"/>
    </location>
</feature>
<dbReference type="AlphaFoldDB" id="A0A814T9T8"/>
<protein>
    <submittedName>
        <fullName evidence="2">Uncharacterized protein</fullName>
    </submittedName>
</protein>
<dbReference type="Proteomes" id="UP000663879">
    <property type="component" value="Unassembled WGS sequence"/>
</dbReference>
<comment type="caution">
    <text evidence="2">The sequence shown here is derived from an EMBL/GenBank/DDBJ whole genome shotgun (WGS) entry which is preliminary data.</text>
</comment>
<evidence type="ECO:0000313" key="3">
    <source>
        <dbReference type="Proteomes" id="UP000663879"/>
    </source>
</evidence>
<organism evidence="2 3">
    <name type="scientific">Brachionus calyciflorus</name>
    <dbReference type="NCBI Taxonomy" id="104777"/>
    <lineage>
        <taxon>Eukaryota</taxon>
        <taxon>Metazoa</taxon>
        <taxon>Spiralia</taxon>
        <taxon>Gnathifera</taxon>
        <taxon>Rotifera</taxon>
        <taxon>Eurotatoria</taxon>
        <taxon>Monogononta</taxon>
        <taxon>Pseudotrocha</taxon>
        <taxon>Ploima</taxon>
        <taxon>Brachionidae</taxon>
        <taxon>Brachionus</taxon>
    </lineage>
</organism>
<keyword evidence="3" id="KW-1185">Reference proteome</keyword>
<evidence type="ECO:0000313" key="2">
    <source>
        <dbReference type="EMBL" id="CAF1158910.1"/>
    </source>
</evidence>
<feature type="compositionally biased region" description="Basic and acidic residues" evidence="1">
    <location>
        <begin position="1"/>
        <end position="10"/>
    </location>
</feature>
<gene>
    <name evidence="2" type="ORF">OXX778_LOCUS23542</name>
</gene>
<feature type="region of interest" description="Disordered" evidence="1">
    <location>
        <begin position="1"/>
        <end position="47"/>
    </location>
</feature>
<proteinExistence type="predicted"/>
<sequence>MRIRRKFVDEERLEDEEDESTLESTIAQSLDSTKPTSSRLKNSRVDKNNTQIDSNKLKLNKVNCSIKAYSSQEIDLTEDTFDLKNNDLLLVKAFGLQIYKTDLELITS</sequence>
<evidence type="ECO:0000256" key="1">
    <source>
        <dbReference type="SAM" id="MobiDB-lite"/>
    </source>
</evidence>
<name>A0A814T9T8_9BILA</name>
<dbReference type="EMBL" id="CAJNOC010013527">
    <property type="protein sequence ID" value="CAF1158910.1"/>
    <property type="molecule type" value="Genomic_DNA"/>
</dbReference>
<feature type="non-terminal residue" evidence="2">
    <location>
        <position position="108"/>
    </location>
</feature>
<accession>A0A814T9T8</accession>
<reference evidence="2" key="1">
    <citation type="submission" date="2021-02" db="EMBL/GenBank/DDBJ databases">
        <authorList>
            <person name="Nowell W R."/>
        </authorList>
    </citation>
    <scope>NUCLEOTIDE SEQUENCE</scope>
    <source>
        <strain evidence="2">Ploen Becks lab</strain>
    </source>
</reference>